<dbReference type="Pfam" id="PF00763">
    <property type="entry name" value="THF_DHG_CYH"/>
    <property type="match status" value="1"/>
</dbReference>
<dbReference type="GO" id="GO:0035999">
    <property type="term" value="P:tetrahydrofolate interconversion"/>
    <property type="evidence" value="ECO:0007669"/>
    <property type="project" value="TreeGrafter"/>
</dbReference>
<proteinExistence type="predicted"/>
<dbReference type="PANTHER" id="PTHR48099">
    <property type="entry name" value="C-1-TETRAHYDROFOLATE SYNTHASE, CYTOPLASMIC-RELATED"/>
    <property type="match status" value="1"/>
</dbReference>
<keyword evidence="6" id="KW-0521">NADP</keyword>
<comment type="pathway">
    <text evidence="1">One-carbon metabolism; tetrahydrofolate interconversion.</text>
</comment>
<dbReference type="Proteomes" id="UP000012065">
    <property type="component" value="Unassembled WGS sequence"/>
</dbReference>
<accession>M5CAM3</accession>
<dbReference type="EC" id="3.5.4.9" evidence="3"/>
<evidence type="ECO:0000313" key="11">
    <source>
        <dbReference type="Proteomes" id="UP000012065"/>
    </source>
</evidence>
<dbReference type="EMBL" id="CAOJ01010619">
    <property type="protein sequence ID" value="CCO32882.1"/>
    <property type="molecule type" value="Genomic_DNA"/>
</dbReference>
<evidence type="ECO:0000256" key="8">
    <source>
        <dbReference type="ARBA" id="ARBA00023268"/>
    </source>
</evidence>
<dbReference type="InterPro" id="IPR020630">
    <property type="entry name" value="THF_DH/CycHdrlase_cat_dom"/>
</dbReference>
<evidence type="ECO:0000256" key="1">
    <source>
        <dbReference type="ARBA" id="ARBA00004777"/>
    </source>
</evidence>
<evidence type="ECO:0000256" key="3">
    <source>
        <dbReference type="ARBA" id="ARBA00012776"/>
    </source>
</evidence>
<dbReference type="GO" id="GO:0016874">
    <property type="term" value="F:ligase activity"/>
    <property type="evidence" value="ECO:0007669"/>
    <property type="project" value="UniProtKB-KW"/>
</dbReference>
<dbReference type="Gene3D" id="3.40.50.10860">
    <property type="entry name" value="Leucine Dehydrogenase, chain A, domain 1"/>
    <property type="match status" value="1"/>
</dbReference>
<gene>
    <name evidence="10" type="primary">MTHFD1</name>
    <name evidence="10" type="ORF">BN14_06946</name>
</gene>
<dbReference type="HOGENOM" id="CLU_1705460_0_0_1"/>
<dbReference type="AlphaFoldDB" id="M5CAM3"/>
<evidence type="ECO:0000256" key="5">
    <source>
        <dbReference type="ARBA" id="ARBA00022801"/>
    </source>
</evidence>
<keyword evidence="5 10" id="KW-0378">Hydrolase</keyword>
<keyword evidence="10" id="KW-0436">Ligase</keyword>
<comment type="caution">
    <text evidence="10">The sequence shown here is derived from an EMBL/GenBank/DDBJ whole genome shotgun (WGS) entry which is preliminary data.</text>
</comment>
<dbReference type="FunFam" id="3.40.50.10860:FF:000005">
    <property type="entry name" value="C-1-tetrahydrofolate synthase, cytoplasmic, putative"/>
    <property type="match status" value="1"/>
</dbReference>
<protein>
    <recommendedName>
        <fullName evidence="3">methenyltetrahydrofolate cyclohydrolase</fullName>
        <ecNumber evidence="3">3.5.4.9</ecNumber>
    </recommendedName>
</protein>
<dbReference type="PRINTS" id="PR00085">
    <property type="entry name" value="THFDHDRGNASE"/>
</dbReference>
<reference evidence="10 11" key="1">
    <citation type="journal article" date="2013" name="J. Biotechnol.">
        <title>Establishment and interpretation of the genome sequence of the phytopathogenic fungus Rhizoctonia solani AG1-IB isolate 7/3/14.</title>
        <authorList>
            <person name="Wibberg D.W."/>
            <person name="Jelonek L.J."/>
            <person name="Rupp O.R."/>
            <person name="Hennig M.H."/>
            <person name="Eikmeyer F.E."/>
            <person name="Goesmann A.G."/>
            <person name="Hartmann A.H."/>
            <person name="Borriss R.B."/>
            <person name="Grosch R.G."/>
            <person name="Puehler A.P."/>
            <person name="Schlueter A.S."/>
        </authorList>
    </citation>
    <scope>NUCLEOTIDE SEQUENCE [LARGE SCALE GENOMIC DNA]</scope>
    <source>
        <strain evidence="11">AG1-IB / isolate 7/3/14</strain>
    </source>
</reference>
<dbReference type="PANTHER" id="PTHR48099:SF5">
    <property type="entry name" value="C-1-TETRAHYDROFOLATE SYNTHASE, CYTOPLASMIC"/>
    <property type="match status" value="1"/>
</dbReference>
<keyword evidence="7" id="KW-0560">Oxidoreductase</keyword>
<dbReference type="GO" id="GO:0004488">
    <property type="term" value="F:methylenetetrahydrofolate dehydrogenase (NADP+) activity"/>
    <property type="evidence" value="ECO:0007669"/>
    <property type="project" value="InterPro"/>
</dbReference>
<organism evidence="10 11">
    <name type="scientific">Thanatephorus cucumeris (strain AG1-IB / isolate 7/3/14)</name>
    <name type="common">Lettuce bottom rot fungus</name>
    <name type="synonym">Rhizoctonia solani</name>
    <dbReference type="NCBI Taxonomy" id="1108050"/>
    <lineage>
        <taxon>Eukaryota</taxon>
        <taxon>Fungi</taxon>
        <taxon>Dikarya</taxon>
        <taxon>Basidiomycota</taxon>
        <taxon>Agaricomycotina</taxon>
        <taxon>Agaricomycetes</taxon>
        <taxon>Cantharellales</taxon>
        <taxon>Ceratobasidiaceae</taxon>
        <taxon>Rhizoctonia</taxon>
        <taxon>Rhizoctonia solani AG-1</taxon>
    </lineage>
</organism>
<evidence type="ECO:0000256" key="4">
    <source>
        <dbReference type="ARBA" id="ARBA00022563"/>
    </source>
</evidence>
<dbReference type="SUPFAM" id="SSF53223">
    <property type="entry name" value="Aminoacid dehydrogenase-like, N-terminal domain"/>
    <property type="match status" value="1"/>
</dbReference>
<dbReference type="GO" id="GO:0005829">
    <property type="term" value="C:cytosol"/>
    <property type="evidence" value="ECO:0007669"/>
    <property type="project" value="TreeGrafter"/>
</dbReference>
<dbReference type="GO" id="GO:0004477">
    <property type="term" value="F:methenyltetrahydrofolate cyclohydrolase activity"/>
    <property type="evidence" value="ECO:0007669"/>
    <property type="project" value="UniProtKB-EC"/>
</dbReference>
<comment type="subunit">
    <text evidence="2">Homodimer.</text>
</comment>
<sequence>MASTAAAALAERPISASAISAAQSQSEGAKLIDGTALAKDIRASVASRISALRAQNARFHPHLAIVQAGSRPDSTAYIRMKTKACEEVGIKSTHIQLPGDVSTQGVLDVVKKLNDDETVSGVLVQLPIGDGDGIGAEAERVVVEKLGAEKDVDG</sequence>
<evidence type="ECO:0000256" key="6">
    <source>
        <dbReference type="ARBA" id="ARBA00022857"/>
    </source>
</evidence>
<evidence type="ECO:0000256" key="2">
    <source>
        <dbReference type="ARBA" id="ARBA00011738"/>
    </source>
</evidence>
<evidence type="ECO:0000256" key="7">
    <source>
        <dbReference type="ARBA" id="ARBA00023002"/>
    </source>
</evidence>
<dbReference type="InterPro" id="IPR000672">
    <property type="entry name" value="THF_DH/CycHdrlase"/>
</dbReference>
<dbReference type="InterPro" id="IPR046346">
    <property type="entry name" value="Aminoacid_DH-like_N_sf"/>
</dbReference>
<keyword evidence="8" id="KW-0511">Multifunctional enzyme</keyword>
<keyword evidence="4" id="KW-0554">One-carbon metabolism</keyword>
<evidence type="ECO:0000259" key="9">
    <source>
        <dbReference type="Pfam" id="PF00763"/>
    </source>
</evidence>
<feature type="domain" description="Tetrahydrofolate dehydrogenase/cyclohydrolase catalytic" evidence="9">
    <location>
        <begin position="32"/>
        <end position="153"/>
    </location>
</feature>
<name>M5CAM3_THACB</name>
<evidence type="ECO:0000313" key="10">
    <source>
        <dbReference type="EMBL" id="CCO32882.1"/>
    </source>
</evidence>